<sequence length="374" mass="40928">MKTSPASRENRAGFTLIELLVVIAIIGILVALLLPAVQQAREAARRNQCKNNLKQLCLAIHNYHDNYLTTPLHMHRGSDDYDGASNGGSGNLSWYVGLLPFVDRGNIYDRIPFETCGLGDSWSGIANNSSVLGGLARIEVPLFRCPSESVVNTVVSTANFSYVANAGRPRNLLSPGQPSTGATAPPSSKGIISMSRMNEAGPYSSNWRSTTNAAFGFSDITDGLSNTAAISESLVNDGSGEHPDRRRNLYYTSSAMIEQYDAYIDQVVSDGLTGYTNWSDWSQYKGHSWLYTDSWQKHVYTHVFPPNTISIPSYSSDTFRCHEGDSGISPSSDHTGGVQVAMMDGSVRFISNSIDLNTWWALGTRNQREVISEF</sequence>
<dbReference type="Pfam" id="PF07963">
    <property type="entry name" value="N_methyl"/>
    <property type="match status" value="1"/>
</dbReference>
<dbReference type="Pfam" id="PF07596">
    <property type="entry name" value="SBP_bac_10"/>
    <property type="match status" value="1"/>
</dbReference>
<dbReference type="Gene3D" id="3.30.700.10">
    <property type="entry name" value="Glycoprotein, Type 4 Pilin"/>
    <property type="match status" value="1"/>
</dbReference>
<feature type="region of interest" description="Disordered" evidence="1">
    <location>
        <begin position="171"/>
        <end position="190"/>
    </location>
</feature>
<evidence type="ECO:0000256" key="2">
    <source>
        <dbReference type="SAM" id="Phobius"/>
    </source>
</evidence>
<reference evidence="4 5" key="1">
    <citation type="journal article" date="2018" name="Nat. Biotechnol.">
        <title>A standardized bacterial taxonomy based on genome phylogeny substantially revises the tree of life.</title>
        <authorList>
            <person name="Parks D.H."/>
            <person name="Chuvochina M."/>
            <person name="Waite D.W."/>
            <person name="Rinke C."/>
            <person name="Skarshewski A."/>
            <person name="Chaumeil P.A."/>
            <person name="Hugenholtz P."/>
        </authorList>
    </citation>
    <scope>NUCLEOTIDE SEQUENCE [LARGE SCALE GENOMIC DNA]</scope>
    <source>
        <strain evidence="4">UBA9375</strain>
    </source>
</reference>
<dbReference type="InterPro" id="IPR012902">
    <property type="entry name" value="N_methyl_site"/>
</dbReference>
<proteinExistence type="predicted"/>
<dbReference type="SUPFAM" id="SSF54523">
    <property type="entry name" value="Pili subunits"/>
    <property type="match status" value="1"/>
</dbReference>
<feature type="compositionally biased region" description="Polar residues" evidence="1">
    <location>
        <begin position="174"/>
        <end position="186"/>
    </location>
</feature>
<feature type="transmembrane region" description="Helical" evidence="2">
    <location>
        <begin position="12"/>
        <end position="37"/>
    </location>
</feature>
<evidence type="ECO:0000256" key="1">
    <source>
        <dbReference type="SAM" id="MobiDB-lite"/>
    </source>
</evidence>
<name>A0A3D3R6X1_9PLAN</name>
<dbReference type="PANTHER" id="PTHR30093">
    <property type="entry name" value="GENERAL SECRETION PATHWAY PROTEIN G"/>
    <property type="match status" value="1"/>
</dbReference>
<keyword evidence="2" id="KW-0472">Membrane</keyword>
<dbReference type="PROSITE" id="PS00409">
    <property type="entry name" value="PROKAR_NTER_METHYL"/>
    <property type="match status" value="1"/>
</dbReference>
<keyword evidence="2" id="KW-1133">Transmembrane helix</keyword>
<feature type="domain" description="DUF1559" evidence="3">
    <location>
        <begin position="38"/>
        <end position="356"/>
    </location>
</feature>
<accession>A0A3D3R6X1</accession>
<organism evidence="4 5">
    <name type="scientific">Gimesia maris</name>
    <dbReference type="NCBI Taxonomy" id="122"/>
    <lineage>
        <taxon>Bacteria</taxon>
        <taxon>Pseudomonadati</taxon>
        <taxon>Planctomycetota</taxon>
        <taxon>Planctomycetia</taxon>
        <taxon>Planctomycetales</taxon>
        <taxon>Planctomycetaceae</taxon>
        <taxon>Gimesia</taxon>
    </lineage>
</organism>
<dbReference type="EMBL" id="DQAY01000056">
    <property type="protein sequence ID" value="HCO23360.1"/>
    <property type="molecule type" value="Genomic_DNA"/>
</dbReference>
<evidence type="ECO:0000259" key="3">
    <source>
        <dbReference type="Pfam" id="PF07596"/>
    </source>
</evidence>
<protein>
    <submittedName>
        <fullName evidence="4">Prepilin-type cleavage/methylation domain-containing protein</fullName>
    </submittedName>
</protein>
<gene>
    <name evidence="4" type="ORF">DIT97_09995</name>
</gene>
<keyword evidence="2" id="KW-0812">Transmembrane</keyword>
<comment type="caution">
    <text evidence="4">The sequence shown here is derived from an EMBL/GenBank/DDBJ whole genome shotgun (WGS) entry which is preliminary data.</text>
</comment>
<dbReference type="InterPro" id="IPR027558">
    <property type="entry name" value="Pre_pil_HX9DG_C"/>
</dbReference>
<dbReference type="InterPro" id="IPR011453">
    <property type="entry name" value="DUF1559"/>
</dbReference>
<dbReference type="Proteomes" id="UP000263642">
    <property type="component" value="Unassembled WGS sequence"/>
</dbReference>
<dbReference type="AlphaFoldDB" id="A0A3D3R6X1"/>
<evidence type="ECO:0000313" key="5">
    <source>
        <dbReference type="Proteomes" id="UP000263642"/>
    </source>
</evidence>
<dbReference type="NCBIfam" id="TIGR04294">
    <property type="entry name" value="pre_pil_HX9DG"/>
    <property type="match status" value="1"/>
</dbReference>
<dbReference type="PANTHER" id="PTHR30093:SF2">
    <property type="entry name" value="TYPE II SECRETION SYSTEM PROTEIN H"/>
    <property type="match status" value="1"/>
</dbReference>
<evidence type="ECO:0000313" key="4">
    <source>
        <dbReference type="EMBL" id="HCO23360.1"/>
    </source>
</evidence>
<dbReference type="NCBIfam" id="TIGR02532">
    <property type="entry name" value="IV_pilin_GFxxxE"/>
    <property type="match status" value="1"/>
</dbReference>
<dbReference type="InterPro" id="IPR045584">
    <property type="entry name" value="Pilin-like"/>
</dbReference>